<evidence type="ECO:0000313" key="3">
    <source>
        <dbReference type="WBParaSite" id="ACOC_0000077301-mRNA-1"/>
    </source>
</evidence>
<reference evidence="1 2" key="2">
    <citation type="submission" date="2018-11" db="EMBL/GenBank/DDBJ databases">
        <authorList>
            <consortium name="Pathogen Informatics"/>
        </authorList>
    </citation>
    <scope>NUCLEOTIDE SEQUENCE [LARGE SCALE GENOMIC DNA]</scope>
    <source>
        <strain evidence="1 2">Costa Rica</strain>
    </source>
</reference>
<evidence type="ECO:0000313" key="1">
    <source>
        <dbReference type="EMBL" id="VDM52359.1"/>
    </source>
</evidence>
<sequence length="105" mass="11685">MTDTSVVTKSGCEIYCAQINLALSTCRSTQEHYFRSKLSDTSKQTMWFKSARPAAFVASVLAYGVVNKGLLQYTDSIEENVEKPLGLEAKKAKARQAIQRQMVSM</sequence>
<dbReference type="AlphaFoldDB" id="A0A0R3PAX7"/>
<reference evidence="3" key="1">
    <citation type="submission" date="2017-02" db="UniProtKB">
        <authorList>
            <consortium name="WormBaseParasite"/>
        </authorList>
    </citation>
    <scope>IDENTIFICATION</scope>
</reference>
<evidence type="ECO:0000313" key="2">
    <source>
        <dbReference type="Proteomes" id="UP000267027"/>
    </source>
</evidence>
<protein>
    <submittedName>
        <fullName evidence="3">HIG1 domain-containing protein</fullName>
    </submittedName>
</protein>
<dbReference type="EMBL" id="UYYA01000090">
    <property type="protein sequence ID" value="VDM52359.1"/>
    <property type="molecule type" value="Genomic_DNA"/>
</dbReference>
<keyword evidence="2" id="KW-1185">Reference proteome</keyword>
<dbReference type="Proteomes" id="UP000267027">
    <property type="component" value="Unassembled WGS sequence"/>
</dbReference>
<organism evidence="3">
    <name type="scientific">Angiostrongylus costaricensis</name>
    <name type="common">Nematode worm</name>
    <dbReference type="NCBI Taxonomy" id="334426"/>
    <lineage>
        <taxon>Eukaryota</taxon>
        <taxon>Metazoa</taxon>
        <taxon>Ecdysozoa</taxon>
        <taxon>Nematoda</taxon>
        <taxon>Chromadorea</taxon>
        <taxon>Rhabditida</taxon>
        <taxon>Rhabditina</taxon>
        <taxon>Rhabditomorpha</taxon>
        <taxon>Strongyloidea</taxon>
        <taxon>Metastrongylidae</taxon>
        <taxon>Angiostrongylus</taxon>
    </lineage>
</organism>
<accession>A0A0R3PAX7</accession>
<dbReference type="WBParaSite" id="ACOC_0000077301-mRNA-1">
    <property type="protein sequence ID" value="ACOC_0000077301-mRNA-1"/>
    <property type="gene ID" value="ACOC_0000077301"/>
</dbReference>
<gene>
    <name evidence="1" type="ORF">ACOC_LOCUS774</name>
</gene>
<name>A0A0R3PAX7_ANGCS</name>
<proteinExistence type="predicted"/>